<evidence type="ECO:0000313" key="2">
    <source>
        <dbReference type="Proteomes" id="UP000011115"/>
    </source>
</evidence>
<dbReference type="AlphaFoldDB" id="M1E0A8"/>
<name>M1E0A8_SOLTU</name>
<dbReference type="PaxDb" id="4113-PGSC0003DMT400097285"/>
<protein>
    <submittedName>
        <fullName evidence="1">Uncharacterized protein</fullName>
    </submittedName>
</protein>
<dbReference type="Gramene" id="PGSC0003DMT400097285">
    <property type="protein sequence ID" value="PGSC0003DMT400097285"/>
    <property type="gene ID" value="PGSC0003DMG400046856"/>
</dbReference>
<organism evidence="1 2">
    <name type="scientific">Solanum tuberosum</name>
    <name type="common">Potato</name>
    <dbReference type="NCBI Taxonomy" id="4113"/>
    <lineage>
        <taxon>Eukaryota</taxon>
        <taxon>Viridiplantae</taxon>
        <taxon>Streptophyta</taxon>
        <taxon>Embryophyta</taxon>
        <taxon>Tracheophyta</taxon>
        <taxon>Spermatophyta</taxon>
        <taxon>Magnoliopsida</taxon>
        <taxon>eudicotyledons</taxon>
        <taxon>Gunneridae</taxon>
        <taxon>Pentapetalae</taxon>
        <taxon>asterids</taxon>
        <taxon>lamiids</taxon>
        <taxon>Solanales</taxon>
        <taxon>Solanaceae</taxon>
        <taxon>Solanoideae</taxon>
        <taxon>Solaneae</taxon>
        <taxon>Solanum</taxon>
    </lineage>
</organism>
<accession>M1E0A8</accession>
<dbReference type="EnsemblPlants" id="PGSC0003DMT400097285">
    <property type="protein sequence ID" value="PGSC0003DMT400097285"/>
    <property type="gene ID" value="PGSC0003DMG400046856"/>
</dbReference>
<dbReference type="Proteomes" id="UP000011115">
    <property type="component" value="Unassembled WGS sequence"/>
</dbReference>
<evidence type="ECO:0000313" key="1">
    <source>
        <dbReference type="EnsemblPlants" id="PGSC0003DMT400097285"/>
    </source>
</evidence>
<sequence length="149" mass="16907">MPETRVVVADIKVFSDIYRIFQLHQFDWMDNAPGEYSSHLAREFCSSYASTLMNFSADTQTMKRGQKDMAITWGPLNSIIVRGKSIDIFEASINRILYGPKYSAPSSVGLFEGKHHEVTSDAMIEDQNSRERVLRWIAKKIAIDGENAV</sequence>
<reference evidence="2" key="1">
    <citation type="journal article" date="2011" name="Nature">
        <title>Genome sequence and analysis of the tuber crop potato.</title>
        <authorList>
            <consortium name="The Potato Genome Sequencing Consortium"/>
        </authorList>
    </citation>
    <scope>NUCLEOTIDE SEQUENCE [LARGE SCALE GENOMIC DNA]</scope>
    <source>
        <strain evidence="2">cv. DM1-3 516 R44</strain>
    </source>
</reference>
<reference evidence="1" key="2">
    <citation type="submission" date="2015-06" db="UniProtKB">
        <authorList>
            <consortium name="EnsemblPlants"/>
        </authorList>
    </citation>
    <scope>IDENTIFICATION</scope>
    <source>
        <strain evidence="1">DM1-3 516 R44</strain>
    </source>
</reference>
<proteinExistence type="predicted"/>
<keyword evidence="2" id="KW-1185">Reference proteome</keyword>
<dbReference type="InParanoid" id="M1E0A8"/>
<dbReference type="HOGENOM" id="CLU_122599_0_0_1"/>